<dbReference type="AlphaFoldDB" id="A0AAE3XRI2"/>
<feature type="transmembrane region" description="Helical" evidence="1">
    <location>
        <begin position="86"/>
        <end position="111"/>
    </location>
</feature>
<evidence type="ECO:0000313" key="3">
    <source>
        <dbReference type="Proteomes" id="UP001185092"/>
    </source>
</evidence>
<accession>A0AAE3XRI2</accession>
<feature type="transmembrane region" description="Helical" evidence="1">
    <location>
        <begin position="131"/>
        <end position="151"/>
    </location>
</feature>
<feature type="transmembrane region" description="Helical" evidence="1">
    <location>
        <begin position="208"/>
        <end position="225"/>
    </location>
</feature>
<dbReference type="PANTHER" id="PTHR40076">
    <property type="entry name" value="MEMBRANE PROTEIN-RELATED"/>
    <property type="match status" value="1"/>
</dbReference>
<gene>
    <name evidence="2" type="ORF">HNQ88_003647</name>
</gene>
<name>A0AAE3XRI2_9BACT</name>
<evidence type="ECO:0000256" key="1">
    <source>
        <dbReference type="SAM" id="Phobius"/>
    </source>
</evidence>
<evidence type="ECO:0000313" key="2">
    <source>
        <dbReference type="EMBL" id="MDR6240571.1"/>
    </source>
</evidence>
<keyword evidence="1" id="KW-0812">Transmembrane</keyword>
<feature type="transmembrane region" description="Helical" evidence="1">
    <location>
        <begin position="18"/>
        <end position="38"/>
    </location>
</feature>
<dbReference type="RefSeq" id="WP_309940601.1">
    <property type="nucleotide sequence ID" value="NZ_AP025306.1"/>
</dbReference>
<comment type="caution">
    <text evidence="2">The sequence shown here is derived from an EMBL/GenBank/DDBJ whole genome shotgun (WGS) entry which is preliminary data.</text>
</comment>
<proteinExistence type="predicted"/>
<keyword evidence="1" id="KW-0472">Membrane</keyword>
<dbReference type="InterPro" id="IPR010380">
    <property type="entry name" value="DUF975"/>
</dbReference>
<reference evidence="2" key="1">
    <citation type="submission" date="2023-07" db="EMBL/GenBank/DDBJ databases">
        <title>Genomic Encyclopedia of Type Strains, Phase IV (KMG-IV): sequencing the most valuable type-strain genomes for metagenomic binning, comparative biology and taxonomic classification.</title>
        <authorList>
            <person name="Goeker M."/>
        </authorList>
    </citation>
    <scope>NUCLEOTIDE SEQUENCE</scope>
    <source>
        <strain evidence="2">DSM 26174</strain>
    </source>
</reference>
<protein>
    <submittedName>
        <fullName evidence="2">Membrane protein</fullName>
    </submittedName>
</protein>
<keyword evidence="3" id="KW-1185">Reference proteome</keyword>
<dbReference type="Proteomes" id="UP001185092">
    <property type="component" value="Unassembled WGS sequence"/>
</dbReference>
<feature type="transmembrane region" description="Helical" evidence="1">
    <location>
        <begin position="44"/>
        <end position="65"/>
    </location>
</feature>
<dbReference type="PANTHER" id="PTHR40076:SF1">
    <property type="entry name" value="MEMBRANE PROTEIN"/>
    <property type="match status" value="1"/>
</dbReference>
<sequence length="242" mass="26539">MSVSEIFKETKKSLDGKWGIAIAAFLVYLIITLGMQAIPVIGNIASLALSGPLAVGLCIFNLALIRNQNPSISLLFKGFDLFLPSMWTYLAIILIVFLGSLIFGGFLIISLMPYTDLASLENIEPEELYHLLFNGAPLAVILIFFIIAFLFHLHISQAYFLVAEKKIGGFKPLGLSSKIMKGHKMSLFIILLVFGLASAILLTITFGFGIIVIGPFTLAALAIFYDKINPQENYESNNLDLS</sequence>
<dbReference type="Pfam" id="PF06161">
    <property type="entry name" value="DUF975"/>
    <property type="match status" value="1"/>
</dbReference>
<keyword evidence="1" id="KW-1133">Transmembrane helix</keyword>
<organism evidence="2 3">
    <name type="scientific">Aureibacter tunicatorum</name>
    <dbReference type="NCBI Taxonomy" id="866807"/>
    <lineage>
        <taxon>Bacteria</taxon>
        <taxon>Pseudomonadati</taxon>
        <taxon>Bacteroidota</taxon>
        <taxon>Cytophagia</taxon>
        <taxon>Cytophagales</taxon>
        <taxon>Persicobacteraceae</taxon>
        <taxon>Aureibacter</taxon>
    </lineage>
</organism>
<dbReference type="EMBL" id="JAVDQD010000005">
    <property type="protein sequence ID" value="MDR6240571.1"/>
    <property type="molecule type" value="Genomic_DNA"/>
</dbReference>